<dbReference type="AlphaFoldDB" id="A0A6C0J4T6"/>
<reference evidence="2" key="1">
    <citation type="journal article" date="2020" name="Nature">
        <title>Giant virus diversity and host interactions through global metagenomics.</title>
        <authorList>
            <person name="Schulz F."/>
            <person name="Roux S."/>
            <person name="Paez-Espino D."/>
            <person name="Jungbluth S."/>
            <person name="Walsh D.A."/>
            <person name="Denef V.J."/>
            <person name="McMahon K.D."/>
            <person name="Konstantinidis K.T."/>
            <person name="Eloe-Fadrosh E.A."/>
            <person name="Kyrpides N.C."/>
            <person name="Woyke T."/>
        </authorList>
    </citation>
    <scope>NUCLEOTIDE SEQUENCE</scope>
    <source>
        <strain evidence="2">GVMAG-M-3300025695-21</strain>
    </source>
</reference>
<evidence type="ECO:0000256" key="1">
    <source>
        <dbReference type="SAM" id="Phobius"/>
    </source>
</evidence>
<accession>A0A6C0J4T6</accession>
<feature type="transmembrane region" description="Helical" evidence="1">
    <location>
        <begin position="157"/>
        <end position="175"/>
    </location>
</feature>
<protein>
    <submittedName>
        <fullName evidence="2">Uncharacterized protein</fullName>
    </submittedName>
</protein>
<sequence>MIDITRFSLETIAVWIVAFFIIEFPIREIYVNMGGNGFFQRWYGFKEFNPITVIVTDAFYFIIAILISYRIHEIFFKDIIGFEKRFLYFFFILLIVQNIIGIIFYYILVSLPQNYRNKWVKFFIDYGNNAKINALFSDSIYILAWTIAAYFVRFLPYDILLLLFFFYIFVITAISN</sequence>
<evidence type="ECO:0000313" key="2">
    <source>
        <dbReference type="EMBL" id="QHT98967.1"/>
    </source>
</evidence>
<feature type="transmembrane region" description="Helical" evidence="1">
    <location>
        <begin position="86"/>
        <end position="111"/>
    </location>
</feature>
<organism evidence="2">
    <name type="scientific">viral metagenome</name>
    <dbReference type="NCBI Taxonomy" id="1070528"/>
    <lineage>
        <taxon>unclassified sequences</taxon>
        <taxon>metagenomes</taxon>
        <taxon>organismal metagenomes</taxon>
    </lineage>
</organism>
<keyword evidence="1" id="KW-0472">Membrane</keyword>
<keyword evidence="1" id="KW-1133">Transmembrane helix</keyword>
<dbReference type="EMBL" id="MN740299">
    <property type="protein sequence ID" value="QHT98967.1"/>
    <property type="molecule type" value="Genomic_DNA"/>
</dbReference>
<proteinExistence type="predicted"/>
<feature type="transmembrane region" description="Helical" evidence="1">
    <location>
        <begin position="51"/>
        <end position="71"/>
    </location>
</feature>
<name>A0A6C0J4T6_9ZZZZ</name>
<keyword evidence="1" id="KW-0812">Transmembrane</keyword>
<feature type="transmembrane region" description="Helical" evidence="1">
    <location>
        <begin position="12"/>
        <end position="30"/>
    </location>
</feature>